<dbReference type="EMBL" id="ML986618">
    <property type="protein sequence ID" value="KAF2264191.1"/>
    <property type="molecule type" value="Genomic_DNA"/>
</dbReference>
<dbReference type="PANTHER" id="PTHR10622:SF10">
    <property type="entry name" value="HET DOMAIN-CONTAINING PROTEIN"/>
    <property type="match status" value="1"/>
</dbReference>
<evidence type="ECO:0000259" key="1">
    <source>
        <dbReference type="Pfam" id="PF06985"/>
    </source>
</evidence>
<proteinExistence type="predicted"/>
<feature type="non-terminal residue" evidence="3">
    <location>
        <position position="248"/>
    </location>
</feature>
<organism evidence="3 4">
    <name type="scientific">Lojkania enalia</name>
    <dbReference type="NCBI Taxonomy" id="147567"/>
    <lineage>
        <taxon>Eukaryota</taxon>
        <taxon>Fungi</taxon>
        <taxon>Dikarya</taxon>
        <taxon>Ascomycota</taxon>
        <taxon>Pezizomycotina</taxon>
        <taxon>Dothideomycetes</taxon>
        <taxon>Pleosporomycetidae</taxon>
        <taxon>Pleosporales</taxon>
        <taxon>Pleosporales incertae sedis</taxon>
        <taxon>Lojkania</taxon>
    </lineage>
</organism>
<feature type="domain" description="Heterokaryon incompatibility" evidence="1">
    <location>
        <begin position="21"/>
        <end position="114"/>
    </location>
</feature>
<name>A0A9P4N8A9_9PLEO</name>
<evidence type="ECO:0000313" key="4">
    <source>
        <dbReference type="Proteomes" id="UP000800093"/>
    </source>
</evidence>
<evidence type="ECO:0000313" key="3">
    <source>
        <dbReference type="EMBL" id="KAF2264191.1"/>
    </source>
</evidence>
<dbReference type="Pfam" id="PF26640">
    <property type="entry name" value="DUF8212"/>
    <property type="match status" value="1"/>
</dbReference>
<gene>
    <name evidence="3" type="ORF">CC78DRAFT_495608</name>
</gene>
<dbReference type="Proteomes" id="UP000800093">
    <property type="component" value="Unassembled WGS sequence"/>
</dbReference>
<dbReference type="OrthoDB" id="674604at2759"/>
<evidence type="ECO:0000259" key="2">
    <source>
        <dbReference type="Pfam" id="PF26640"/>
    </source>
</evidence>
<dbReference type="InterPro" id="IPR058525">
    <property type="entry name" value="DUF8212"/>
</dbReference>
<protein>
    <submittedName>
        <fullName evidence="3">HET-domain-containing protein</fullName>
    </submittedName>
</protein>
<sequence length="248" mass="28832">MRLINAQTRKLENFQSQPPPYAILSHTWGKHEITFREMRNLNMSLLKHRIKIKGKPGYYKISKACVQALNDGLQYVWVDTCCIDKSSSSELSEAINSMYMWYKRAQVCYAYLDDIDIIDLMEEKDLAQARWFTRGWTLQELIAPKNVMFYIKGWNYVGNKMSMKGKLSRITRIDEATLVTGNLEGVSVARRMSWAANRVTTRTEDLAYCLMGIFDVNMPLLYGEGEKAFVRLQEEIMKDSDDQSLFAW</sequence>
<feature type="domain" description="DUF8212" evidence="2">
    <location>
        <begin position="227"/>
        <end position="248"/>
    </location>
</feature>
<keyword evidence="4" id="KW-1185">Reference proteome</keyword>
<dbReference type="AlphaFoldDB" id="A0A9P4N8A9"/>
<accession>A0A9P4N8A9</accession>
<dbReference type="PANTHER" id="PTHR10622">
    <property type="entry name" value="HET DOMAIN-CONTAINING PROTEIN"/>
    <property type="match status" value="1"/>
</dbReference>
<dbReference type="InterPro" id="IPR010730">
    <property type="entry name" value="HET"/>
</dbReference>
<dbReference type="Pfam" id="PF06985">
    <property type="entry name" value="HET"/>
    <property type="match status" value="1"/>
</dbReference>
<comment type="caution">
    <text evidence="3">The sequence shown here is derived from an EMBL/GenBank/DDBJ whole genome shotgun (WGS) entry which is preliminary data.</text>
</comment>
<reference evidence="4" key="1">
    <citation type="journal article" date="2020" name="Stud. Mycol.">
        <title>101 Dothideomycetes genomes: A test case for predicting lifestyles and emergence of pathogens.</title>
        <authorList>
            <person name="Haridas S."/>
            <person name="Albert R."/>
            <person name="Binder M."/>
            <person name="Bloem J."/>
            <person name="LaButti K."/>
            <person name="Salamov A."/>
            <person name="Andreopoulos B."/>
            <person name="Baker S."/>
            <person name="Barry K."/>
            <person name="Bills G."/>
            <person name="Bluhm B."/>
            <person name="Cannon C."/>
            <person name="Castanera R."/>
            <person name="Culley D."/>
            <person name="Daum C."/>
            <person name="Ezra D."/>
            <person name="Gonzalez J."/>
            <person name="Henrissat B."/>
            <person name="Kuo A."/>
            <person name="Liang C."/>
            <person name="Lipzen A."/>
            <person name="Lutzoni F."/>
            <person name="Magnuson J."/>
            <person name="Mondo S."/>
            <person name="Nolan M."/>
            <person name="Ohm R."/>
            <person name="Pangilinan J."/>
            <person name="Park H.-J."/>
            <person name="Ramirez L."/>
            <person name="Alfaro M."/>
            <person name="Sun H."/>
            <person name="Tritt A."/>
            <person name="Yoshinaga Y."/>
            <person name="Zwiers L.-H."/>
            <person name="Turgeon B."/>
            <person name="Goodwin S."/>
            <person name="Spatafora J."/>
            <person name="Crous P."/>
            <person name="Grigoriev I."/>
        </authorList>
    </citation>
    <scope>NUCLEOTIDE SEQUENCE [LARGE SCALE GENOMIC DNA]</scope>
    <source>
        <strain evidence="4">CBS 304.66</strain>
    </source>
</reference>